<evidence type="ECO:0000259" key="1">
    <source>
        <dbReference type="PROSITE" id="PS51819"/>
    </source>
</evidence>
<protein>
    <submittedName>
        <fullName evidence="2">Glyoxalase-like domain protein</fullName>
    </submittedName>
</protein>
<keyword evidence="3" id="KW-1185">Reference proteome</keyword>
<dbReference type="EMBL" id="CCDP010000002">
    <property type="protein sequence ID" value="CDQ40798.1"/>
    <property type="molecule type" value="Genomic_DNA"/>
</dbReference>
<reference evidence="2 3" key="1">
    <citation type="submission" date="2014-03" db="EMBL/GenBank/DDBJ databases">
        <authorList>
            <person name="Urmite Genomes U."/>
        </authorList>
    </citation>
    <scope>NUCLEOTIDE SEQUENCE [LARGE SCALE GENOMIC DNA]</scope>
    <source>
        <strain evidence="2 3">Vm-5</strain>
    </source>
</reference>
<proteinExistence type="predicted"/>
<accession>A0A024QE17</accession>
<organism evidence="2 3">
    <name type="scientific">Virgibacillus massiliensis</name>
    <dbReference type="NCBI Taxonomy" id="1462526"/>
    <lineage>
        <taxon>Bacteria</taxon>
        <taxon>Bacillati</taxon>
        <taxon>Bacillota</taxon>
        <taxon>Bacilli</taxon>
        <taxon>Bacillales</taxon>
        <taxon>Bacillaceae</taxon>
        <taxon>Virgibacillus</taxon>
    </lineage>
</organism>
<dbReference type="RefSeq" id="WP_021292059.1">
    <property type="nucleotide sequence ID" value="NZ_BNER01000006.1"/>
</dbReference>
<dbReference type="InterPro" id="IPR029068">
    <property type="entry name" value="Glyas_Bleomycin-R_OHBP_Dase"/>
</dbReference>
<dbReference type="AlphaFoldDB" id="A0A024QE17"/>
<dbReference type="Gene3D" id="3.10.180.10">
    <property type="entry name" value="2,3-Dihydroxybiphenyl 1,2-Dioxygenase, domain 1"/>
    <property type="match status" value="1"/>
</dbReference>
<dbReference type="PROSITE" id="PS51819">
    <property type="entry name" value="VOC"/>
    <property type="match status" value="1"/>
</dbReference>
<dbReference type="STRING" id="1462526.BN990_03129"/>
<dbReference type="InterPro" id="IPR004360">
    <property type="entry name" value="Glyas_Fos-R_dOase_dom"/>
</dbReference>
<dbReference type="PANTHER" id="PTHR39175:SF1">
    <property type="entry name" value="FAMILY PROTEIN, PUTATIVE (AFU_ORTHOLOGUE AFUA_3G15060)-RELATED"/>
    <property type="match status" value="1"/>
</dbReference>
<dbReference type="Proteomes" id="UP000028875">
    <property type="component" value="Unassembled WGS sequence"/>
</dbReference>
<dbReference type="eggNOG" id="COG0346">
    <property type="taxonomic scope" value="Bacteria"/>
</dbReference>
<name>A0A024QE17_9BACI</name>
<dbReference type="SUPFAM" id="SSF54593">
    <property type="entry name" value="Glyoxalase/Bleomycin resistance protein/Dihydroxybiphenyl dioxygenase"/>
    <property type="match status" value="1"/>
</dbReference>
<sequence>MSFQLECFDHVQLAAPCNGEEQAIAFYQGILGMELIDKPEPLRKNGGVWFQARSLQIHVGIEDPFKPSRKAHPAIRVQHLQELKNRFVLSQINVIEDQLLPGANRFYVVDPFGNRLEFLEWKI</sequence>
<evidence type="ECO:0000313" key="2">
    <source>
        <dbReference type="EMBL" id="CDQ40798.1"/>
    </source>
</evidence>
<feature type="domain" description="VOC" evidence="1">
    <location>
        <begin position="7"/>
        <end position="121"/>
    </location>
</feature>
<dbReference type="PANTHER" id="PTHR39175">
    <property type="entry name" value="FAMILY PROTEIN, PUTATIVE (AFU_ORTHOLOGUE AFUA_3G15060)-RELATED"/>
    <property type="match status" value="1"/>
</dbReference>
<dbReference type="Pfam" id="PF00903">
    <property type="entry name" value="Glyoxalase"/>
    <property type="match status" value="1"/>
</dbReference>
<gene>
    <name evidence="2" type="ORF">BN990_03129</name>
</gene>
<dbReference type="InterPro" id="IPR037523">
    <property type="entry name" value="VOC_core"/>
</dbReference>
<comment type="caution">
    <text evidence="2">The sequence shown here is derived from an EMBL/GenBank/DDBJ whole genome shotgun (WGS) entry which is preliminary data.</text>
</comment>
<evidence type="ECO:0000313" key="3">
    <source>
        <dbReference type="Proteomes" id="UP000028875"/>
    </source>
</evidence>
<reference evidence="3" key="2">
    <citation type="submission" date="2014-05" db="EMBL/GenBank/DDBJ databases">
        <title>Draft genome sequence of Virgibacillus massiliensis Vm-5.</title>
        <authorList>
            <person name="Khelaifia S."/>
            <person name="Croce O."/>
            <person name="Lagier J.C."/>
            <person name="Raoult D."/>
        </authorList>
    </citation>
    <scope>NUCLEOTIDE SEQUENCE [LARGE SCALE GENOMIC DNA]</scope>
    <source>
        <strain evidence="3">Vm-5</strain>
    </source>
</reference>
<dbReference type="OrthoDB" id="9813630at2"/>